<evidence type="ECO:0000313" key="1">
    <source>
        <dbReference type="EMBL" id="TRX93401.1"/>
    </source>
</evidence>
<dbReference type="AlphaFoldDB" id="A0A553HZN4"/>
<dbReference type="Proteomes" id="UP000319160">
    <property type="component" value="Unassembled WGS sequence"/>
</dbReference>
<gene>
    <name evidence="1" type="ORF">FHL15_005676</name>
</gene>
<dbReference type="InterPro" id="IPR053178">
    <property type="entry name" value="Osmoadaptation_assoc"/>
</dbReference>
<organism evidence="1 2">
    <name type="scientific">Xylaria flabelliformis</name>
    <dbReference type="NCBI Taxonomy" id="2512241"/>
    <lineage>
        <taxon>Eukaryota</taxon>
        <taxon>Fungi</taxon>
        <taxon>Dikarya</taxon>
        <taxon>Ascomycota</taxon>
        <taxon>Pezizomycotina</taxon>
        <taxon>Sordariomycetes</taxon>
        <taxon>Xylariomycetidae</taxon>
        <taxon>Xylariales</taxon>
        <taxon>Xylariaceae</taxon>
        <taxon>Xylaria</taxon>
    </lineage>
</organism>
<dbReference type="EMBL" id="VFLP01000029">
    <property type="protein sequence ID" value="TRX93401.1"/>
    <property type="molecule type" value="Genomic_DNA"/>
</dbReference>
<dbReference type="OrthoDB" id="3037908at2759"/>
<protein>
    <recommendedName>
        <fullName evidence="3">Transcription factor domain-containing protein</fullName>
    </recommendedName>
</protein>
<dbReference type="PANTHER" id="PTHR38111">
    <property type="entry name" value="ZN(2)-C6 FUNGAL-TYPE DOMAIN-CONTAINING PROTEIN-RELATED"/>
    <property type="match status" value="1"/>
</dbReference>
<name>A0A553HZN4_9PEZI</name>
<evidence type="ECO:0000313" key="2">
    <source>
        <dbReference type="Proteomes" id="UP000319160"/>
    </source>
</evidence>
<keyword evidence="2" id="KW-1185">Reference proteome</keyword>
<comment type="caution">
    <text evidence="1">The sequence shown here is derived from an EMBL/GenBank/DDBJ whole genome shotgun (WGS) entry which is preliminary data.</text>
</comment>
<reference evidence="2" key="1">
    <citation type="submission" date="2019-06" db="EMBL/GenBank/DDBJ databases">
        <title>Draft genome sequence of the griseofulvin-producing fungus Xylaria cubensis strain G536.</title>
        <authorList>
            <person name="Mead M.E."/>
            <person name="Raja H.A."/>
            <person name="Steenwyk J.L."/>
            <person name="Knowles S.L."/>
            <person name="Oberlies N.H."/>
            <person name="Rokas A."/>
        </authorList>
    </citation>
    <scope>NUCLEOTIDE SEQUENCE [LARGE SCALE GENOMIC DNA]</scope>
    <source>
        <strain evidence="2">G536</strain>
    </source>
</reference>
<dbReference type="STRING" id="2512241.A0A553HZN4"/>
<sequence>MLLPGDFIEFERAEEDKVTLVQVRQKAADHGGGTFAKMRHVRPVDLRTSLPGRISRNCVDHVVAQVVCCLESTAGTEHDIALNITWADLAPRRLYSSSAFAAAISFYINTWEKARQAAAPFSTTVIDRKAYGKTLGYLRSALRDPQQAYDTGTLAAIALIHKIEVDFDGRRCFATPSSHAAGLYALAAARGPPRLHDELDVHLCFETMTRLMMHVIMNEEDNFYTHMDWMEAMREALRAGVVEHSPYKNLYALGLHLAQWPNLAIESRQFHLNPNPLWGLQIAAKISRLSEELHDFEKDKISPLWDIGVLWTVPDLEAPWSEAYHFMDWPTSQVFIMRKSTLFCPTFTIISRSSQKQSTTKLSTDMITPDATISIAAARMQAAALEYLGKASPQLEQQTLEWSQRIWKSQAYIDRFRLAAIASIASLILSYESAAGRTREVILTKLQRVSSPLQGYVATDPVLIKACRIATGRIPYPEPYSSITGAPIICHGHSGLSRLPS</sequence>
<proteinExistence type="predicted"/>
<evidence type="ECO:0008006" key="3">
    <source>
        <dbReference type="Google" id="ProtNLM"/>
    </source>
</evidence>
<accession>A0A553HZN4</accession>